<keyword evidence="3" id="KW-1185">Reference proteome</keyword>
<protein>
    <submittedName>
        <fullName evidence="2">Hint domain-containing protein</fullName>
    </submittedName>
</protein>
<evidence type="ECO:0000259" key="1">
    <source>
        <dbReference type="Pfam" id="PF13403"/>
    </source>
</evidence>
<dbReference type="SUPFAM" id="SSF51294">
    <property type="entry name" value="Hedgehog/intein (Hint) domain"/>
    <property type="match status" value="1"/>
</dbReference>
<evidence type="ECO:0000313" key="3">
    <source>
        <dbReference type="Proteomes" id="UP000681594"/>
    </source>
</evidence>
<reference evidence="2 3" key="1">
    <citation type="submission" date="2021-03" db="EMBL/GenBank/DDBJ databases">
        <authorList>
            <person name="So Y."/>
        </authorList>
    </citation>
    <scope>NUCLEOTIDE SEQUENCE [LARGE SCALE GENOMIC DNA]</scope>
    <source>
        <strain evidence="2 3">SSH11</strain>
    </source>
</reference>
<dbReference type="Pfam" id="PF13403">
    <property type="entry name" value="Hint_2"/>
    <property type="match status" value="1"/>
</dbReference>
<proteinExistence type="predicted"/>
<feature type="domain" description="Hedgehog/Intein (Hint)" evidence="1">
    <location>
        <begin position="2"/>
        <end position="130"/>
    </location>
</feature>
<evidence type="ECO:0000313" key="2">
    <source>
        <dbReference type="EMBL" id="MBP0444639.1"/>
    </source>
</evidence>
<sequence>MLTARGEVPVEALSAGDLVATFSGQGAALKPVAWIGRRRVDVARHPEPHRVRPIRIRAGALAEGVPHRDLVVSPEHALFLDGALVHAKTLVNGATILQEAWDAVTYLHIDLGCHDVVLAEGALAESYLNDDGRASFDNAASSPVVALRPGGAPVLPPYEPCARFLRPGAEDNAALLAIAAKLMARAEALGWRCTREPELQLLDGRAVLPEQEGGVYRFAVPAGVASLRLVSRKGRPFGTLPGSTDGRWLGVQLQGLGFAMAGGAETAVPLDHAGLAEGWSHPERRGDAVRRWTTGDAEMAPALAGLCAAGGTLRVRIAQAGAFWERATEEVAGLAATG</sequence>
<name>A0ABS4AEH0_9PROT</name>
<comment type="caution">
    <text evidence="2">The sequence shown here is derived from an EMBL/GenBank/DDBJ whole genome shotgun (WGS) entry which is preliminary data.</text>
</comment>
<dbReference type="Proteomes" id="UP000681594">
    <property type="component" value="Unassembled WGS sequence"/>
</dbReference>
<dbReference type="InterPro" id="IPR036844">
    <property type="entry name" value="Hint_dom_sf"/>
</dbReference>
<accession>A0ABS4AEH0</accession>
<organism evidence="2 3">
    <name type="scientific">Pararoseomonas baculiformis</name>
    <dbReference type="NCBI Taxonomy" id="2820812"/>
    <lineage>
        <taxon>Bacteria</taxon>
        <taxon>Pseudomonadati</taxon>
        <taxon>Pseudomonadota</taxon>
        <taxon>Alphaproteobacteria</taxon>
        <taxon>Acetobacterales</taxon>
        <taxon>Acetobacteraceae</taxon>
        <taxon>Pararoseomonas</taxon>
    </lineage>
</organism>
<dbReference type="EMBL" id="JAGIZB010000006">
    <property type="protein sequence ID" value="MBP0444639.1"/>
    <property type="molecule type" value="Genomic_DNA"/>
</dbReference>
<gene>
    <name evidence="2" type="ORF">J8J14_07570</name>
</gene>
<dbReference type="InterPro" id="IPR028992">
    <property type="entry name" value="Hedgehog/Intein_dom"/>
</dbReference>